<proteinExistence type="predicted"/>
<feature type="transmembrane region" description="Helical" evidence="3">
    <location>
        <begin position="37"/>
        <end position="58"/>
    </location>
</feature>
<evidence type="ECO:0000256" key="1">
    <source>
        <dbReference type="SAM" id="Coils"/>
    </source>
</evidence>
<evidence type="ECO:0000313" key="5">
    <source>
        <dbReference type="Proteomes" id="UP000886841"/>
    </source>
</evidence>
<evidence type="ECO:0000256" key="2">
    <source>
        <dbReference type="SAM" id="MobiDB-lite"/>
    </source>
</evidence>
<dbReference type="Proteomes" id="UP000886841">
    <property type="component" value="Unassembled WGS sequence"/>
</dbReference>
<dbReference type="EMBL" id="DVHU01000036">
    <property type="protein sequence ID" value="HIR92597.1"/>
    <property type="molecule type" value="Genomic_DNA"/>
</dbReference>
<accession>A0A9D1EIG8</accession>
<protein>
    <submittedName>
        <fullName evidence="4">Polysaccharide deacetylase</fullName>
    </submittedName>
</protein>
<evidence type="ECO:0000313" key="4">
    <source>
        <dbReference type="EMBL" id="HIR92597.1"/>
    </source>
</evidence>
<gene>
    <name evidence="4" type="ORF">IAB98_04160</name>
</gene>
<keyword evidence="3" id="KW-0472">Membrane</keyword>
<reference evidence="4" key="2">
    <citation type="journal article" date="2021" name="PeerJ">
        <title>Extensive microbial diversity within the chicken gut microbiome revealed by metagenomics and culture.</title>
        <authorList>
            <person name="Gilroy R."/>
            <person name="Ravi A."/>
            <person name="Getino M."/>
            <person name="Pursley I."/>
            <person name="Horton D.L."/>
            <person name="Alikhan N.F."/>
            <person name="Baker D."/>
            <person name="Gharbi K."/>
            <person name="Hall N."/>
            <person name="Watson M."/>
            <person name="Adriaenssens E.M."/>
            <person name="Foster-Nyarko E."/>
            <person name="Jarju S."/>
            <person name="Secka A."/>
            <person name="Antonio M."/>
            <person name="Oren A."/>
            <person name="Chaudhuri R.R."/>
            <person name="La Ragione R."/>
            <person name="Hildebrand F."/>
            <person name="Pallen M.J."/>
        </authorList>
    </citation>
    <scope>NUCLEOTIDE SEQUENCE</scope>
    <source>
        <strain evidence="4">ChiSxjej1B13-7041</strain>
    </source>
</reference>
<reference evidence="4" key="1">
    <citation type="submission" date="2020-10" db="EMBL/GenBank/DDBJ databases">
        <authorList>
            <person name="Gilroy R."/>
        </authorList>
    </citation>
    <scope>NUCLEOTIDE SEQUENCE</scope>
    <source>
        <strain evidence="4">ChiSxjej1B13-7041</strain>
    </source>
</reference>
<keyword evidence="1" id="KW-0175">Coiled coil</keyword>
<evidence type="ECO:0000256" key="3">
    <source>
        <dbReference type="SAM" id="Phobius"/>
    </source>
</evidence>
<sequence length="509" mass="57706">MENRRRVRADEIDIESQKRRARRRRELLRRKRRKAKILRAGIVVLLFLVLAGCIWGVVAGVRFGLARSAADRELKEQQIAQEEEAHARKEEMIIQAREMATVYDYEGAIDLLKGIEGYENDPELLKELADYESIKSTLVSVDVMKIPHLYIGGVIVDPEYTFSKSDQNWVSTANKTSITVYELNNMLEQLYSNGYVLVSIRDLIQERTDDEGNELYTRGKIMLPEGKKAFILSQDDVSYPFNTQNSGYASRIVLDAQGNPTCEYVQKDGTTVTGEYDLVPILDAFVEEHPDFVYKNARGILCLTGYNGILGYRTSPDLAETAEFGNIYADYGIFDYQAEIESVKPVLKALWEGGWEFAMNGYASVNYSGDYEKVYDDVQKWQSDVGSILESVTGEKTDILMFPFGSDIADWRGYDGNEKFSMLFGQGIRYFCNIEPSQYWVQLHENYVRQGRRPVNGLRMSQDLNEGSDWLTDLFDVSAVYDSRRPDTGLAKKGADQGNGAGDTGETSE</sequence>
<name>A0A9D1EIG8_9FIRM</name>
<feature type="region of interest" description="Disordered" evidence="2">
    <location>
        <begin position="485"/>
        <end position="509"/>
    </location>
</feature>
<feature type="coiled-coil region" evidence="1">
    <location>
        <begin position="65"/>
        <end position="99"/>
    </location>
</feature>
<keyword evidence="3" id="KW-1133">Transmembrane helix</keyword>
<dbReference type="Gene3D" id="3.20.20.370">
    <property type="entry name" value="Glycoside hydrolase/deacetylase"/>
    <property type="match status" value="1"/>
</dbReference>
<dbReference type="AlphaFoldDB" id="A0A9D1EIG8"/>
<comment type="caution">
    <text evidence="4">The sequence shown here is derived from an EMBL/GenBank/DDBJ whole genome shotgun (WGS) entry which is preliminary data.</text>
</comment>
<keyword evidence="3" id="KW-0812">Transmembrane</keyword>
<organism evidence="4 5">
    <name type="scientific">Candidatus Egerieimonas intestinavium</name>
    <dbReference type="NCBI Taxonomy" id="2840777"/>
    <lineage>
        <taxon>Bacteria</taxon>
        <taxon>Bacillati</taxon>
        <taxon>Bacillota</taxon>
        <taxon>Clostridia</taxon>
        <taxon>Lachnospirales</taxon>
        <taxon>Lachnospiraceae</taxon>
        <taxon>Lachnospiraceae incertae sedis</taxon>
        <taxon>Candidatus Egerieimonas</taxon>
    </lineage>
</organism>